<evidence type="ECO:0000313" key="1">
    <source>
        <dbReference type="EMBL" id="PFH45694.1"/>
    </source>
</evidence>
<name>A0A2A9N916_9AGAR</name>
<reference evidence="1 2" key="1">
    <citation type="submission" date="2014-02" db="EMBL/GenBank/DDBJ databases">
        <title>Transposable element dynamics among asymbiotic and ectomycorrhizal Amanita fungi.</title>
        <authorList>
            <consortium name="DOE Joint Genome Institute"/>
            <person name="Hess J."/>
            <person name="Skrede I."/>
            <person name="Wolfe B."/>
            <person name="LaButti K."/>
            <person name="Ohm R.A."/>
            <person name="Grigoriev I.V."/>
            <person name="Pringle A."/>
        </authorList>
    </citation>
    <scope>NUCLEOTIDE SEQUENCE [LARGE SCALE GENOMIC DNA]</scope>
    <source>
        <strain evidence="1 2">SKay4041</strain>
    </source>
</reference>
<gene>
    <name evidence="1" type="ORF">AMATHDRAFT_51523</name>
</gene>
<protein>
    <submittedName>
        <fullName evidence="1">Uncharacterized protein</fullName>
    </submittedName>
</protein>
<organism evidence="1 2">
    <name type="scientific">Amanita thiersii Skay4041</name>
    <dbReference type="NCBI Taxonomy" id="703135"/>
    <lineage>
        <taxon>Eukaryota</taxon>
        <taxon>Fungi</taxon>
        <taxon>Dikarya</taxon>
        <taxon>Basidiomycota</taxon>
        <taxon>Agaricomycotina</taxon>
        <taxon>Agaricomycetes</taxon>
        <taxon>Agaricomycetidae</taxon>
        <taxon>Agaricales</taxon>
        <taxon>Pluteineae</taxon>
        <taxon>Amanitaceae</taxon>
        <taxon>Amanita</taxon>
    </lineage>
</organism>
<evidence type="ECO:0000313" key="2">
    <source>
        <dbReference type="Proteomes" id="UP000242287"/>
    </source>
</evidence>
<dbReference type="Proteomes" id="UP000242287">
    <property type="component" value="Unassembled WGS sequence"/>
</dbReference>
<proteinExistence type="predicted"/>
<dbReference type="EMBL" id="KZ302309">
    <property type="protein sequence ID" value="PFH45694.1"/>
    <property type="molecule type" value="Genomic_DNA"/>
</dbReference>
<keyword evidence="2" id="KW-1185">Reference proteome</keyword>
<dbReference type="AlphaFoldDB" id="A0A2A9N916"/>
<accession>A0A2A9N916</accession>
<sequence>MSPERTKIVSNLRNALVRSPLLERMSKAKKLAISIPTKRLSKSRIQGVFAAETMTESDFEEVITTRRKLREHIWAFPLSEFFRIIFPPKLARAGSGYTGDNVRDTFELEEFTQAVDTAFPNFWHCCSDDLGKRYRSGHRSGHYHWIVKLFGAAMTHGGKELLQRNFFGSLHLNQGSESRFGKHTIDHMHNTMTIKYEITFVRNRDQS</sequence>